<keyword evidence="2" id="KW-1185">Reference proteome</keyword>
<dbReference type="AlphaFoldDB" id="A0A8X6P0H6"/>
<reference evidence="1" key="1">
    <citation type="submission" date="2020-08" db="EMBL/GenBank/DDBJ databases">
        <title>Multicomponent nature underlies the extraordinary mechanical properties of spider dragline silk.</title>
        <authorList>
            <person name="Kono N."/>
            <person name="Nakamura H."/>
            <person name="Mori M."/>
            <person name="Yoshida Y."/>
            <person name="Ohtoshi R."/>
            <person name="Malay A.D."/>
            <person name="Moran D.A.P."/>
            <person name="Tomita M."/>
            <person name="Numata K."/>
            <person name="Arakawa K."/>
        </authorList>
    </citation>
    <scope>NUCLEOTIDE SEQUENCE</scope>
</reference>
<dbReference type="Proteomes" id="UP000887013">
    <property type="component" value="Unassembled WGS sequence"/>
</dbReference>
<organism evidence="1 2">
    <name type="scientific">Nephila pilipes</name>
    <name type="common">Giant wood spider</name>
    <name type="synonym">Nephila maculata</name>
    <dbReference type="NCBI Taxonomy" id="299642"/>
    <lineage>
        <taxon>Eukaryota</taxon>
        <taxon>Metazoa</taxon>
        <taxon>Ecdysozoa</taxon>
        <taxon>Arthropoda</taxon>
        <taxon>Chelicerata</taxon>
        <taxon>Arachnida</taxon>
        <taxon>Araneae</taxon>
        <taxon>Araneomorphae</taxon>
        <taxon>Entelegynae</taxon>
        <taxon>Araneoidea</taxon>
        <taxon>Nephilidae</taxon>
        <taxon>Nephila</taxon>
    </lineage>
</organism>
<proteinExistence type="predicted"/>
<sequence>MCTVDLCICNCLAAERTNFFGLHRNASRSCSTFSSLVLGRPAPFLCNTGPVLMKLVCPFTDPGSGWLVPFKFGPEVPLHLCVSVSHAPYYAFSCWGPYAHLQMAEKSDYNDYTAEKNH</sequence>
<evidence type="ECO:0000313" key="1">
    <source>
        <dbReference type="EMBL" id="GFT40524.1"/>
    </source>
</evidence>
<comment type="caution">
    <text evidence="1">The sequence shown here is derived from an EMBL/GenBank/DDBJ whole genome shotgun (WGS) entry which is preliminary data.</text>
</comment>
<name>A0A8X6P0H6_NEPPI</name>
<gene>
    <name evidence="1" type="ORF">NPIL_238531</name>
</gene>
<dbReference type="EMBL" id="BMAW01109863">
    <property type="protein sequence ID" value="GFT40524.1"/>
    <property type="molecule type" value="Genomic_DNA"/>
</dbReference>
<evidence type="ECO:0000313" key="2">
    <source>
        <dbReference type="Proteomes" id="UP000887013"/>
    </source>
</evidence>
<protein>
    <submittedName>
        <fullName evidence="1">Uncharacterized protein</fullName>
    </submittedName>
</protein>
<accession>A0A8X6P0H6</accession>